<dbReference type="KEGG" id="ope:PU634_11980"/>
<dbReference type="InterPro" id="IPR027417">
    <property type="entry name" value="P-loop_NTPase"/>
</dbReference>
<evidence type="ECO:0000313" key="12">
    <source>
        <dbReference type="Proteomes" id="UP001223802"/>
    </source>
</evidence>
<evidence type="ECO:0000256" key="4">
    <source>
        <dbReference type="ARBA" id="ARBA00023012"/>
    </source>
</evidence>
<dbReference type="GO" id="GO:0005524">
    <property type="term" value="F:ATP binding"/>
    <property type="evidence" value="ECO:0007669"/>
    <property type="project" value="UniProtKB-KW"/>
</dbReference>
<evidence type="ECO:0000313" key="11">
    <source>
        <dbReference type="EMBL" id="WMC09829.1"/>
    </source>
</evidence>
<dbReference type="InterPro" id="IPR009057">
    <property type="entry name" value="Homeodomain-like_sf"/>
</dbReference>
<dbReference type="GO" id="GO:0000160">
    <property type="term" value="P:phosphorelay signal transduction system"/>
    <property type="evidence" value="ECO:0007669"/>
    <property type="project" value="UniProtKB-KW"/>
</dbReference>
<dbReference type="AlphaFoldDB" id="A0AA50KLU1"/>
<protein>
    <submittedName>
        <fullName evidence="11">Sigma-54 dependent transcriptional regulator</fullName>
    </submittedName>
</protein>
<dbReference type="CDD" id="cd00009">
    <property type="entry name" value="AAA"/>
    <property type="match status" value="1"/>
</dbReference>
<dbReference type="GO" id="GO:0006355">
    <property type="term" value="P:regulation of DNA-templated transcription"/>
    <property type="evidence" value="ECO:0007669"/>
    <property type="project" value="InterPro"/>
</dbReference>
<dbReference type="InterPro" id="IPR058031">
    <property type="entry name" value="AAA_lid_NorR"/>
</dbReference>
<keyword evidence="1 8" id="KW-0597">Phosphoprotein</keyword>
<evidence type="ECO:0000259" key="9">
    <source>
        <dbReference type="PROSITE" id="PS50045"/>
    </source>
</evidence>
<gene>
    <name evidence="11" type="ORF">PU634_11980</name>
</gene>
<evidence type="ECO:0000256" key="5">
    <source>
        <dbReference type="ARBA" id="ARBA00023015"/>
    </source>
</evidence>
<dbReference type="PANTHER" id="PTHR32071">
    <property type="entry name" value="TRANSCRIPTIONAL REGULATORY PROTEIN"/>
    <property type="match status" value="1"/>
</dbReference>
<accession>A0AA50KLU1</accession>
<dbReference type="FunFam" id="1.10.8.60:FF:000120">
    <property type="entry name" value="Sigma-54-dependent Fis family transcriptional regulator"/>
    <property type="match status" value="1"/>
</dbReference>
<dbReference type="Pfam" id="PF02954">
    <property type="entry name" value="HTH_8"/>
    <property type="match status" value="1"/>
</dbReference>
<feature type="domain" description="Sigma-54 factor interaction" evidence="9">
    <location>
        <begin position="152"/>
        <end position="381"/>
    </location>
</feature>
<dbReference type="EMBL" id="CP118224">
    <property type="protein sequence ID" value="WMC09829.1"/>
    <property type="molecule type" value="Genomic_DNA"/>
</dbReference>
<dbReference type="InterPro" id="IPR002197">
    <property type="entry name" value="HTH_Fis"/>
</dbReference>
<dbReference type="InterPro" id="IPR001789">
    <property type="entry name" value="Sig_transdc_resp-reg_receiver"/>
</dbReference>
<dbReference type="RefSeq" id="WP_306761046.1">
    <property type="nucleotide sequence ID" value="NZ_CP118224.1"/>
</dbReference>
<keyword evidence="5" id="KW-0805">Transcription regulation</keyword>
<dbReference type="FunFam" id="3.40.50.300:FF:000006">
    <property type="entry name" value="DNA-binding transcriptional regulator NtrC"/>
    <property type="match status" value="1"/>
</dbReference>
<dbReference type="SMART" id="SM00382">
    <property type="entry name" value="AAA"/>
    <property type="match status" value="1"/>
</dbReference>
<proteinExistence type="predicted"/>
<evidence type="ECO:0000256" key="2">
    <source>
        <dbReference type="ARBA" id="ARBA00022741"/>
    </source>
</evidence>
<dbReference type="PROSITE" id="PS00688">
    <property type="entry name" value="SIGMA54_INTERACT_3"/>
    <property type="match status" value="1"/>
</dbReference>
<feature type="modified residue" description="4-aspartylphosphate" evidence="8">
    <location>
        <position position="63"/>
    </location>
</feature>
<dbReference type="InterPro" id="IPR011006">
    <property type="entry name" value="CheY-like_superfamily"/>
</dbReference>
<dbReference type="PANTHER" id="PTHR32071:SF117">
    <property type="entry name" value="PTS-DEPENDENT DIHYDROXYACETONE KINASE OPERON REGULATORY PROTEIN-RELATED"/>
    <property type="match status" value="1"/>
</dbReference>
<evidence type="ECO:0000256" key="7">
    <source>
        <dbReference type="ARBA" id="ARBA00023163"/>
    </source>
</evidence>
<dbReference type="Proteomes" id="UP001223802">
    <property type="component" value="Chromosome"/>
</dbReference>
<dbReference type="GO" id="GO:0043565">
    <property type="term" value="F:sequence-specific DNA binding"/>
    <property type="evidence" value="ECO:0007669"/>
    <property type="project" value="InterPro"/>
</dbReference>
<evidence type="ECO:0000256" key="3">
    <source>
        <dbReference type="ARBA" id="ARBA00022840"/>
    </source>
</evidence>
<dbReference type="Pfam" id="PF25601">
    <property type="entry name" value="AAA_lid_14"/>
    <property type="match status" value="1"/>
</dbReference>
<dbReference type="Gene3D" id="3.40.50.2300">
    <property type="match status" value="1"/>
</dbReference>
<sequence>MTQRALKERPRQARILLVEDSPAMAAVYQSYLEAEQHSVRVAGTGAAALSELNEALPDLVLLDLHLPDMPGMAILQHIHDHALHCAVVIITAHGSLDIASEAMRLGASDFVSKPFDAARLNLTVANTLEKRHLSRVVNQYRRTFTRNRFHGFIGSSLAMQAVFRIIESAAPSKATVFITGESGTGKELCAEAIHQESPRRKGPLVALNCAAIPADLMESEIFGHVKGAFTGAVSQREGAASRADGGTLFLDEVCEMDLDLQSKLLRFIQSRRYTRVGDNKEQQADIRIVCATNRDPLEEVRAGRFREDLYYRLNVIPLPLPPLRERGDDILLIAEHLLETMVEEEQKSFRGFSEAAADALLGYDWPGNVRELENVLRNMVVLNEGTLLDTPMLPAHLQTSVGATVSAVPPALPAAPVVPYAPAVTGEPPAALTIQPEDQAMAGIRPLWLQEKEIIERSIRLCDGNIPRAAALLEISPSTIYRKRMGWEKMQEQ</sequence>
<evidence type="ECO:0000256" key="6">
    <source>
        <dbReference type="ARBA" id="ARBA00023125"/>
    </source>
</evidence>
<keyword evidence="6" id="KW-0238">DNA-binding</keyword>
<dbReference type="InterPro" id="IPR025943">
    <property type="entry name" value="Sigma_54_int_dom_ATP-bd_2"/>
</dbReference>
<dbReference type="Gene3D" id="1.10.8.60">
    <property type="match status" value="1"/>
</dbReference>
<dbReference type="PROSITE" id="PS00676">
    <property type="entry name" value="SIGMA54_INTERACT_2"/>
    <property type="match status" value="1"/>
</dbReference>
<dbReference type="CDD" id="cd17572">
    <property type="entry name" value="REC_NtrC1-like"/>
    <property type="match status" value="1"/>
</dbReference>
<dbReference type="InterPro" id="IPR025944">
    <property type="entry name" value="Sigma_54_int_dom_CS"/>
</dbReference>
<dbReference type="PROSITE" id="PS50045">
    <property type="entry name" value="SIGMA54_INTERACT_4"/>
    <property type="match status" value="1"/>
</dbReference>
<organism evidence="11 12">
    <name type="scientific">Oceanimonas pelagia</name>
    <dbReference type="NCBI Taxonomy" id="3028314"/>
    <lineage>
        <taxon>Bacteria</taxon>
        <taxon>Pseudomonadati</taxon>
        <taxon>Pseudomonadota</taxon>
        <taxon>Gammaproteobacteria</taxon>
        <taxon>Aeromonadales</taxon>
        <taxon>Aeromonadaceae</taxon>
        <taxon>Oceanimonas</taxon>
    </lineage>
</organism>
<dbReference type="SUPFAM" id="SSF46689">
    <property type="entry name" value="Homeodomain-like"/>
    <property type="match status" value="1"/>
</dbReference>
<keyword evidence="3" id="KW-0067">ATP-binding</keyword>
<dbReference type="Pfam" id="PF00072">
    <property type="entry name" value="Response_reg"/>
    <property type="match status" value="1"/>
</dbReference>
<dbReference type="Pfam" id="PF00158">
    <property type="entry name" value="Sigma54_activat"/>
    <property type="match status" value="1"/>
</dbReference>
<keyword evidence="4" id="KW-0902">Two-component regulatory system</keyword>
<dbReference type="Gene3D" id="1.10.10.60">
    <property type="entry name" value="Homeodomain-like"/>
    <property type="match status" value="1"/>
</dbReference>
<feature type="domain" description="Response regulatory" evidence="10">
    <location>
        <begin position="14"/>
        <end position="128"/>
    </location>
</feature>
<evidence type="ECO:0000256" key="8">
    <source>
        <dbReference type="PROSITE-ProRule" id="PRU00169"/>
    </source>
</evidence>
<dbReference type="SUPFAM" id="SSF52540">
    <property type="entry name" value="P-loop containing nucleoside triphosphate hydrolases"/>
    <property type="match status" value="1"/>
</dbReference>
<dbReference type="PROSITE" id="PS50110">
    <property type="entry name" value="RESPONSE_REGULATORY"/>
    <property type="match status" value="1"/>
</dbReference>
<keyword evidence="2" id="KW-0547">Nucleotide-binding</keyword>
<evidence type="ECO:0000259" key="10">
    <source>
        <dbReference type="PROSITE" id="PS50110"/>
    </source>
</evidence>
<dbReference type="SMART" id="SM00448">
    <property type="entry name" value="REC"/>
    <property type="match status" value="1"/>
</dbReference>
<evidence type="ECO:0000256" key="1">
    <source>
        <dbReference type="ARBA" id="ARBA00022553"/>
    </source>
</evidence>
<keyword evidence="7" id="KW-0804">Transcription</keyword>
<dbReference type="Gene3D" id="3.40.50.300">
    <property type="entry name" value="P-loop containing nucleotide triphosphate hydrolases"/>
    <property type="match status" value="1"/>
</dbReference>
<dbReference type="InterPro" id="IPR003593">
    <property type="entry name" value="AAA+_ATPase"/>
</dbReference>
<dbReference type="SUPFAM" id="SSF52172">
    <property type="entry name" value="CheY-like"/>
    <property type="match status" value="1"/>
</dbReference>
<keyword evidence="12" id="KW-1185">Reference proteome</keyword>
<dbReference type="InterPro" id="IPR002078">
    <property type="entry name" value="Sigma_54_int"/>
</dbReference>
<reference evidence="11 12" key="1">
    <citation type="submission" date="2023-02" db="EMBL/GenBank/DDBJ databases">
        <title>Complete genome sequence of a novel bacterium Oceanimonas sp. NTOU-MSR1 isolated from marine coast sediment.</title>
        <authorList>
            <person name="Yang H.-T."/>
            <person name="Chen Y.-L."/>
            <person name="Ho Y.-N."/>
        </authorList>
    </citation>
    <scope>NUCLEOTIDE SEQUENCE [LARGE SCALE GENOMIC DNA]</scope>
    <source>
        <strain evidence="11 12">NTOU-MSR1</strain>
    </source>
</reference>
<name>A0AA50KLU1_9GAMM</name>